<dbReference type="GO" id="GO:0006535">
    <property type="term" value="P:cysteine biosynthetic process from serine"/>
    <property type="evidence" value="ECO:0007669"/>
    <property type="project" value="TreeGrafter"/>
</dbReference>
<dbReference type="OrthoDB" id="3512640at2759"/>
<sequence>MTTHNLYKDPEFETLQLHAGQKPDSETLARAPPIYATSSYVFNNTQHAADLFGLRTFGNIYSRIGNPTVDVFEKRVAALEGGIAAVATASGHAAQFMAISTIAGTGDNIVSTSYLYGGTYNQLKVLLKKYGITVKFVEGDKPEAFAAAIDEKTKALYVESIGNPKYNVASLPELAKVAHDHGIPLIVDNTFGMGGYLVRPIDYGTDIVVHSATKWINGHGNTIAGVVVDAGKFDWTKSGRFPSFTEPAEGYHGMKFHETFGAAAFAVKLRVEILRDLGATMNPFSAFLCLQGLETLSLRAERHCQNTLALAQWLEKHPRVAWVQYPGLPSHESHEIAKQLLRPGLFGGVLNFGVRGGVTEGRRVCDALRLASNLANVGDAKTLVIHPATTTHQQLSPAEQESAGVTPDLIRISVGIESINDIIADFSNALETV</sequence>
<evidence type="ECO:0000256" key="1">
    <source>
        <dbReference type="ARBA" id="ARBA00001933"/>
    </source>
</evidence>
<dbReference type="InterPro" id="IPR015422">
    <property type="entry name" value="PyrdxlP-dep_Trfase_small"/>
</dbReference>
<dbReference type="InParanoid" id="A0A286U5U6"/>
<accession>A0A286U5U6</accession>
<feature type="modified residue" description="N6-(pyridoxal phosphate)lysine" evidence="5">
    <location>
        <position position="214"/>
    </location>
</feature>
<keyword evidence="4 5" id="KW-0663">Pyridoxal phosphate</keyword>
<gene>
    <name evidence="7" type="ORF">PNOK_0947500</name>
</gene>
<dbReference type="GO" id="GO:0003961">
    <property type="term" value="F:O-acetylhomoserine aminocarboxypropyltransferase activity"/>
    <property type="evidence" value="ECO:0007669"/>
    <property type="project" value="TreeGrafter"/>
</dbReference>
<dbReference type="AlphaFoldDB" id="A0A286U5U6"/>
<evidence type="ECO:0000313" key="8">
    <source>
        <dbReference type="Proteomes" id="UP000217199"/>
    </source>
</evidence>
<dbReference type="Gene3D" id="3.90.1150.10">
    <property type="entry name" value="Aspartate Aminotransferase, domain 1"/>
    <property type="match status" value="1"/>
</dbReference>
<dbReference type="GO" id="GO:0004124">
    <property type="term" value="F:cysteine synthase activity"/>
    <property type="evidence" value="ECO:0007669"/>
    <property type="project" value="TreeGrafter"/>
</dbReference>
<dbReference type="FunFam" id="3.40.640.10:FF:000035">
    <property type="entry name" value="O-succinylhomoserine sulfhydrylase"/>
    <property type="match status" value="1"/>
</dbReference>
<reference evidence="7 8" key="1">
    <citation type="journal article" date="2017" name="Mol. Ecol.">
        <title>Comparative and population genomic landscape of Phellinus noxius: A hypervariable fungus causing root rot in trees.</title>
        <authorList>
            <person name="Chung C.L."/>
            <person name="Lee T.J."/>
            <person name="Akiba M."/>
            <person name="Lee H.H."/>
            <person name="Kuo T.H."/>
            <person name="Liu D."/>
            <person name="Ke H.M."/>
            <person name="Yokoi T."/>
            <person name="Roa M.B."/>
            <person name="Lu M.J."/>
            <person name="Chang Y.Y."/>
            <person name="Ann P.J."/>
            <person name="Tsai J.N."/>
            <person name="Chen C.Y."/>
            <person name="Tzean S.S."/>
            <person name="Ota Y."/>
            <person name="Hattori T."/>
            <person name="Sahashi N."/>
            <person name="Liou R.F."/>
            <person name="Kikuchi T."/>
            <person name="Tsai I.J."/>
        </authorList>
    </citation>
    <scope>NUCLEOTIDE SEQUENCE [LARGE SCALE GENOMIC DNA]</scope>
    <source>
        <strain evidence="7 8">FFPRI411160</strain>
    </source>
</reference>
<dbReference type="InterPro" id="IPR000277">
    <property type="entry name" value="Cys/Met-Metab_PyrdxlP-dep_enz"/>
</dbReference>
<dbReference type="InterPro" id="IPR054542">
    <property type="entry name" value="Cys_met_metab_PP"/>
</dbReference>
<comment type="cofactor">
    <cofactor evidence="1 6">
        <name>pyridoxal 5'-phosphate</name>
        <dbReference type="ChEBI" id="CHEBI:597326"/>
    </cofactor>
</comment>
<dbReference type="SUPFAM" id="SSF53383">
    <property type="entry name" value="PLP-dependent transferases"/>
    <property type="match status" value="1"/>
</dbReference>
<evidence type="ECO:0000256" key="4">
    <source>
        <dbReference type="ARBA" id="ARBA00022898"/>
    </source>
</evidence>
<name>A0A286U5U6_9AGAM</name>
<proteinExistence type="inferred from homology"/>
<evidence type="ECO:0000256" key="2">
    <source>
        <dbReference type="ARBA" id="ARBA00009077"/>
    </source>
</evidence>
<dbReference type="GO" id="GO:0071269">
    <property type="term" value="P:L-homocysteine biosynthetic process"/>
    <property type="evidence" value="ECO:0007669"/>
    <property type="project" value="TreeGrafter"/>
</dbReference>
<dbReference type="STRING" id="2282107.A0A286U5U6"/>
<protein>
    <submittedName>
        <fullName evidence="7">O-acetylhomoserine ami</fullName>
    </submittedName>
</protein>
<dbReference type="InterPro" id="IPR006235">
    <property type="entry name" value="OAc-hSer/O-AcSer_sulfhydrylase"/>
</dbReference>
<dbReference type="PIRSF" id="PIRSF001434">
    <property type="entry name" value="CGS"/>
    <property type="match status" value="1"/>
</dbReference>
<evidence type="ECO:0000256" key="3">
    <source>
        <dbReference type="ARBA" id="ARBA00022679"/>
    </source>
</evidence>
<evidence type="ECO:0000256" key="5">
    <source>
        <dbReference type="PIRSR" id="PIRSR001434-2"/>
    </source>
</evidence>
<dbReference type="GO" id="GO:0019346">
    <property type="term" value="P:transsulfuration"/>
    <property type="evidence" value="ECO:0007669"/>
    <property type="project" value="InterPro"/>
</dbReference>
<dbReference type="Pfam" id="PF01053">
    <property type="entry name" value="Cys_Met_Meta_PP"/>
    <property type="match status" value="1"/>
</dbReference>
<keyword evidence="3" id="KW-0808">Transferase</keyword>
<dbReference type="Gene3D" id="3.40.640.10">
    <property type="entry name" value="Type I PLP-dependent aspartate aminotransferase-like (Major domain)"/>
    <property type="match status" value="1"/>
</dbReference>
<dbReference type="PANTHER" id="PTHR43797:SF2">
    <property type="entry name" value="HOMOCYSTEINE_CYSTEINE SYNTHASE"/>
    <property type="match status" value="1"/>
</dbReference>
<dbReference type="InterPro" id="IPR015421">
    <property type="entry name" value="PyrdxlP-dep_Trfase_major"/>
</dbReference>
<dbReference type="GO" id="GO:0005737">
    <property type="term" value="C:cytoplasm"/>
    <property type="evidence" value="ECO:0007669"/>
    <property type="project" value="TreeGrafter"/>
</dbReference>
<evidence type="ECO:0000313" key="7">
    <source>
        <dbReference type="EMBL" id="PAV14922.1"/>
    </source>
</evidence>
<dbReference type="EMBL" id="NBII01000011">
    <property type="protein sequence ID" value="PAV14922.1"/>
    <property type="molecule type" value="Genomic_DNA"/>
</dbReference>
<keyword evidence="8" id="KW-1185">Reference proteome</keyword>
<dbReference type="GO" id="GO:0030170">
    <property type="term" value="F:pyridoxal phosphate binding"/>
    <property type="evidence" value="ECO:0007669"/>
    <property type="project" value="InterPro"/>
</dbReference>
<dbReference type="PANTHER" id="PTHR43797">
    <property type="entry name" value="HOMOCYSTEINE/CYSTEINE SYNTHASE"/>
    <property type="match status" value="1"/>
</dbReference>
<dbReference type="CDD" id="cd00614">
    <property type="entry name" value="CGS_like"/>
    <property type="match status" value="1"/>
</dbReference>
<dbReference type="InterPro" id="IPR015424">
    <property type="entry name" value="PyrdxlP-dep_Trfase"/>
</dbReference>
<organism evidence="7 8">
    <name type="scientific">Pyrrhoderma noxium</name>
    <dbReference type="NCBI Taxonomy" id="2282107"/>
    <lineage>
        <taxon>Eukaryota</taxon>
        <taxon>Fungi</taxon>
        <taxon>Dikarya</taxon>
        <taxon>Basidiomycota</taxon>
        <taxon>Agaricomycotina</taxon>
        <taxon>Agaricomycetes</taxon>
        <taxon>Hymenochaetales</taxon>
        <taxon>Hymenochaetaceae</taxon>
        <taxon>Pyrrhoderma</taxon>
    </lineage>
</organism>
<dbReference type="FunCoup" id="A0A286U5U6">
    <property type="interactions" value="163"/>
</dbReference>
<dbReference type="PROSITE" id="PS00868">
    <property type="entry name" value="CYS_MET_METAB_PP"/>
    <property type="match status" value="1"/>
</dbReference>
<dbReference type="Proteomes" id="UP000217199">
    <property type="component" value="Unassembled WGS sequence"/>
</dbReference>
<comment type="caution">
    <text evidence="7">The sequence shown here is derived from an EMBL/GenBank/DDBJ whole genome shotgun (WGS) entry which is preliminary data.</text>
</comment>
<comment type="similarity">
    <text evidence="2 6">Belongs to the trans-sulfuration enzymes family.</text>
</comment>
<dbReference type="NCBIfam" id="TIGR01326">
    <property type="entry name" value="OAH_OAS_sulfhy"/>
    <property type="match status" value="1"/>
</dbReference>
<evidence type="ECO:0000256" key="6">
    <source>
        <dbReference type="RuleBase" id="RU362118"/>
    </source>
</evidence>